<evidence type="ECO:0000313" key="2">
    <source>
        <dbReference type="Proteomes" id="UP000770661"/>
    </source>
</evidence>
<comment type="caution">
    <text evidence="1">The sequence shown here is derived from an EMBL/GenBank/DDBJ whole genome shotgun (WGS) entry which is preliminary data.</text>
</comment>
<keyword evidence="2" id="KW-1185">Reference proteome</keyword>
<name>A0A8J4YKX7_CHIOP</name>
<proteinExistence type="predicted"/>
<reference evidence="1" key="1">
    <citation type="submission" date="2020-07" db="EMBL/GenBank/DDBJ databases">
        <title>The High-quality genome of the commercially important snow crab, Chionoecetes opilio.</title>
        <authorList>
            <person name="Jeong J.-H."/>
            <person name="Ryu S."/>
        </authorList>
    </citation>
    <scope>NUCLEOTIDE SEQUENCE</scope>
    <source>
        <strain evidence="1">MADBK_172401_WGS</strain>
        <tissue evidence="1">Digestive gland</tissue>
    </source>
</reference>
<accession>A0A8J4YKX7</accession>
<dbReference type="Proteomes" id="UP000770661">
    <property type="component" value="Unassembled WGS sequence"/>
</dbReference>
<gene>
    <name evidence="1" type="ORF">GWK47_039756</name>
</gene>
<organism evidence="1 2">
    <name type="scientific">Chionoecetes opilio</name>
    <name type="common">Atlantic snow crab</name>
    <name type="synonym">Cancer opilio</name>
    <dbReference type="NCBI Taxonomy" id="41210"/>
    <lineage>
        <taxon>Eukaryota</taxon>
        <taxon>Metazoa</taxon>
        <taxon>Ecdysozoa</taxon>
        <taxon>Arthropoda</taxon>
        <taxon>Crustacea</taxon>
        <taxon>Multicrustacea</taxon>
        <taxon>Malacostraca</taxon>
        <taxon>Eumalacostraca</taxon>
        <taxon>Eucarida</taxon>
        <taxon>Decapoda</taxon>
        <taxon>Pleocyemata</taxon>
        <taxon>Brachyura</taxon>
        <taxon>Eubrachyura</taxon>
        <taxon>Majoidea</taxon>
        <taxon>Majidae</taxon>
        <taxon>Chionoecetes</taxon>
    </lineage>
</organism>
<dbReference type="AlphaFoldDB" id="A0A8J4YKX7"/>
<evidence type="ECO:0000313" key="1">
    <source>
        <dbReference type="EMBL" id="KAG0724844.1"/>
    </source>
</evidence>
<protein>
    <submittedName>
        <fullName evidence="1">Uncharacterized protein</fullName>
    </submittedName>
</protein>
<sequence>MAPGLPTALFNQEAQQLYGGWSRKGCPFLTSTVVCGSSHPPTFRPPPPSRPPTIPFPYGCITTQGRPPRYRFFPLLPRNRYTVLQDKRRMMTLPGTLFPLLLLSSGPFPPRPRRYVHRPASRLHPWRLLRVHILLPPLGTHPFTTEAEVHHPPSFLSRGRCRACLLCPPCCFSAPTPSWPPPPPNTPQLRPPRILCFRP</sequence>
<dbReference type="EMBL" id="JACEEZ010006338">
    <property type="protein sequence ID" value="KAG0724844.1"/>
    <property type="molecule type" value="Genomic_DNA"/>
</dbReference>